<evidence type="ECO:0000256" key="6">
    <source>
        <dbReference type="ARBA" id="ARBA00022835"/>
    </source>
</evidence>
<protein>
    <submittedName>
        <fullName evidence="10">Uncharacterized protein</fullName>
    </submittedName>
</protein>
<feature type="region of interest" description="Disordered" evidence="9">
    <location>
        <begin position="219"/>
        <end position="239"/>
    </location>
</feature>
<organism evidence="10 11">
    <name type="scientific">Puccinia triticina</name>
    <dbReference type="NCBI Taxonomy" id="208348"/>
    <lineage>
        <taxon>Eukaryota</taxon>
        <taxon>Fungi</taxon>
        <taxon>Dikarya</taxon>
        <taxon>Basidiomycota</taxon>
        <taxon>Pucciniomycotina</taxon>
        <taxon>Pucciniomycetes</taxon>
        <taxon>Pucciniales</taxon>
        <taxon>Pucciniaceae</taxon>
        <taxon>Puccinia</taxon>
    </lineage>
</organism>
<dbReference type="InterPro" id="IPR027408">
    <property type="entry name" value="PNPase/RNase_PH_dom_sf"/>
</dbReference>
<dbReference type="InterPro" id="IPR020568">
    <property type="entry name" value="Ribosomal_Su5_D2-typ_SF"/>
</dbReference>
<dbReference type="EMBL" id="CP110438">
    <property type="protein sequence ID" value="WAQ93362.1"/>
    <property type="molecule type" value="Genomic_DNA"/>
</dbReference>
<evidence type="ECO:0000256" key="3">
    <source>
        <dbReference type="ARBA" id="ARBA00006678"/>
    </source>
</evidence>
<comment type="subcellular location">
    <subcellularLocation>
        <location evidence="1">Cytoplasm</location>
    </subcellularLocation>
    <subcellularLocation>
        <location evidence="2">Nucleus</location>
        <location evidence="2">Nucleolus</location>
    </subcellularLocation>
</comment>
<comment type="similarity">
    <text evidence="3">Belongs to the RNase PH family.</text>
</comment>
<accession>A0ABY7DAK7</accession>
<dbReference type="Gene3D" id="3.30.230.70">
    <property type="entry name" value="GHMP Kinase, N-terminal domain"/>
    <property type="match status" value="2"/>
</dbReference>
<dbReference type="Proteomes" id="UP001164743">
    <property type="component" value="Chromosome 18A"/>
</dbReference>
<proteinExistence type="inferred from homology"/>
<dbReference type="InterPro" id="IPR036345">
    <property type="entry name" value="ExoRNase_PH_dom2_sf"/>
</dbReference>
<feature type="region of interest" description="Disordered" evidence="9">
    <location>
        <begin position="29"/>
        <end position="58"/>
    </location>
</feature>
<keyword evidence="8" id="KW-0539">Nucleus</keyword>
<dbReference type="RefSeq" id="XP_053028917.1">
    <property type="nucleotide sequence ID" value="XM_053164959.1"/>
</dbReference>
<evidence type="ECO:0000256" key="2">
    <source>
        <dbReference type="ARBA" id="ARBA00004604"/>
    </source>
</evidence>
<name>A0ABY7DAK7_9BASI</name>
<gene>
    <name evidence="10" type="ORF">PtA15_18A422</name>
</gene>
<evidence type="ECO:0000256" key="9">
    <source>
        <dbReference type="SAM" id="MobiDB-lite"/>
    </source>
</evidence>
<feature type="compositionally biased region" description="Low complexity" evidence="9">
    <location>
        <begin position="105"/>
        <end position="128"/>
    </location>
</feature>
<dbReference type="InterPro" id="IPR050590">
    <property type="entry name" value="Exosome_comp_Rrp42_subfam"/>
</dbReference>
<dbReference type="PANTHER" id="PTHR11097">
    <property type="entry name" value="EXOSOME COMPLEX EXONUCLEASE RIBOSOMAL RNA PROCESSING PROTEIN"/>
    <property type="match status" value="1"/>
</dbReference>
<evidence type="ECO:0000256" key="1">
    <source>
        <dbReference type="ARBA" id="ARBA00004496"/>
    </source>
</evidence>
<dbReference type="GeneID" id="77805854"/>
<dbReference type="SUPFAM" id="SSF55666">
    <property type="entry name" value="Ribonuclease PH domain 2-like"/>
    <property type="match status" value="1"/>
</dbReference>
<evidence type="ECO:0000256" key="4">
    <source>
        <dbReference type="ARBA" id="ARBA00022490"/>
    </source>
</evidence>
<dbReference type="PANTHER" id="PTHR11097:SF9">
    <property type="entry name" value="EXOSOME COMPLEX COMPONENT RRP43"/>
    <property type="match status" value="1"/>
</dbReference>
<evidence type="ECO:0000256" key="7">
    <source>
        <dbReference type="ARBA" id="ARBA00022884"/>
    </source>
</evidence>
<reference evidence="10" key="1">
    <citation type="submission" date="2022-10" db="EMBL/GenBank/DDBJ databases">
        <title>Puccinia triticina Genome sequencing and assembly.</title>
        <authorList>
            <person name="Li C."/>
        </authorList>
    </citation>
    <scope>NUCLEOTIDE SEQUENCE</scope>
    <source>
        <strain evidence="10">Pt15</strain>
    </source>
</reference>
<keyword evidence="7" id="KW-0694">RNA-binding</keyword>
<keyword evidence="4" id="KW-0963">Cytoplasm</keyword>
<evidence type="ECO:0000313" key="11">
    <source>
        <dbReference type="Proteomes" id="UP001164743"/>
    </source>
</evidence>
<keyword evidence="6" id="KW-0271">Exosome</keyword>
<feature type="region of interest" description="Disordered" evidence="9">
    <location>
        <begin position="95"/>
        <end position="129"/>
    </location>
</feature>
<keyword evidence="5" id="KW-0698">rRNA processing</keyword>
<dbReference type="SUPFAM" id="SSF54211">
    <property type="entry name" value="Ribosomal protein S5 domain 2-like"/>
    <property type="match status" value="1"/>
</dbReference>
<sequence>MAQPLAPAQLARLQPAALLAACRAAATRPGRPALHHTRPIHTLPGQSTPPPQKQKHTLTVPSPEPIAAAHASALVSRGDTAVLCALTLETAVPDPAAPTAGFLGSAPARPTTRPRSSPHASTTSSSARIPVVAFDPDRQKVVLAHPTAPQTVPLPTGPPLTAHTFALFDSGTTILPDPSLAEEDLAHGSLSLVLDPARNIHALSFVAPPQPDAQLPAILDASSPNSAPPREPAAGRGPRWRLVPGAAGTEATGHVCQGTHPTPLVCPQTIP</sequence>
<keyword evidence="11" id="KW-1185">Reference proteome</keyword>
<evidence type="ECO:0000256" key="5">
    <source>
        <dbReference type="ARBA" id="ARBA00022552"/>
    </source>
</evidence>
<evidence type="ECO:0000256" key="8">
    <source>
        <dbReference type="ARBA" id="ARBA00023242"/>
    </source>
</evidence>
<evidence type="ECO:0000313" key="10">
    <source>
        <dbReference type="EMBL" id="WAQ93362.1"/>
    </source>
</evidence>